<evidence type="ECO:0000256" key="6">
    <source>
        <dbReference type="ARBA" id="ARBA00022723"/>
    </source>
</evidence>
<dbReference type="RefSeq" id="WP_029198715.1">
    <property type="nucleotide sequence ID" value="NZ_JAMDMW010000157.1"/>
</dbReference>
<dbReference type="PROSITE" id="PS00987">
    <property type="entry name" value="PTPS_1"/>
    <property type="match status" value="1"/>
</dbReference>
<sequence length="272" mass="31766">MLYLSRRVDFSATHVYNVPEWSGEENKRVFGRCNNFNGHGHDYKLEVMVKGEINWKSGIVVNTNDIKHIVTDFVKRELDGKFLDREHPHFVNNIPTTENLVKYIWSELDGKFEGCELHRIRLYENHYLSAEKGSDDMPLLTRKYHFCAAHRLHSNQLSDEENRELFGKCNNPHGHGHNYYVDVTVKGEPDPVTGMIMNLADLDEIVDRVVMDKFDHKHLNHDTEEFVDLNPTSEVLAYVVYNMLAPYIPNLHKIGVWETEKNYFEYLGQGEV</sequence>
<evidence type="ECO:0000256" key="7">
    <source>
        <dbReference type="ARBA" id="ARBA00022833"/>
    </source>
</evidence>
<name>A0ABT4G9S6_9BACL</name>
<comment type="pathway">
    <text evidence="2">Purine metabolism; 7-cyano-7-deazaguanine biosynthesis.</text>
</comment>
<dbReference type="EMBL" id="JAMDMX010000022">
    <property type="protein sequence ID" value="MCY9692941.1"/>
    <property type="molecule type" value="Genomic_DNA"/>
</dbReference>
<evidence type="ECO:0000256" key="4">
    <source>
        <dbReference type="ARBA" id="ARBA00012982"/>
    </source>
</evidence>
<dbReference type="SUPFAM" id="SSF55620">
    <property type="entry name" value="Tetrahydrobiopterin biosynthesis enzymes-like"/>
    <property type="match status" value="2"/>
</dbReference>
<evidence type="ECO:0000313" key="12">
    <source>
        <dbReference type="Proteomes" id="UP001527099"/>
    </source>
</evidence>
<dbReference type="Proteomes" id="UP001527099">
    <property type="component" value="Unassembled WGS sequence"/>
</dbReference>
<reference evidence="11 12" key="1">
    <citation type="submission" date="2022-05" db="EMBL/GenBank/DDBJ databases">
        <title>Genome Sequencing of Bee-Associated Microbes.</title>
        <authorList>
            <person name="Dunlap C."/>
        </authorList>
    </citation>
    <scope>NUCLEOTIDE SEQUENCE [LARGE SCALE GENOMIC DNA]</scope>
    <source>
        <strain evidence="11 12">NRRL B-14421</strain>
    </source>
</reference>
<organism evidence="11 12">
    <name type="scientific">Paenibacillus alginolyticus</name>
    <dbReference type="NCBI Taxonomy" id="59839"/>
    <lineage>
        <taxon>Bacteria</taxon>
        <taxon>Bacillati</taxon>
        <taxon>Bacillota</taxon>
        <taxon>Bacilli</taxon>
        <taxon>Bacillales</taxon>
        <taxon>Paenibacillaceae</taxon>
        <taxon>Paenibacillus</taxon>
    </lineage>
</organism>
<comment type="cofactor">
    <cofactor evidence="1">
        <name>Zn(2+)</name>
        <dbReference type="ChEBI" id="CHEBI:29105"/>
    </cofactor>
</comment>
<dbReference type="PANTHER" id="PTHR12589">
    <property type="entry name" value="PYRUVOYL TETRAHYDROBIOPTERIN SYNTHASE"/>
    <property type="match status" value="1"/>
</dbReference>
<dbReference type="InterPro" id="IPR007115">
    <property type="entry name" value="6-PTP_synth/QueD"/>
</dbReference>
<dbReference type="EC" id="4.1.2.50" evidence="4"/>
<evidence type="ECO:0000313" key="11">
    <source>
        <dbReference type="EMBL" id="MCY9692941.1"/>
    </source>
</evidence>
<evidence type="ECO:0000256" key="5">
    <source>
        <dbReference type="ARBA" id="ARBA00018141"/>
    </source>
</evidence>
<dbReference type="InterPro" id="IPR038418">
    <property type="entry name" value="6-PTP_synth/QueD_sf"/>
</dbReference>
<accession>A0ABT4G9S6</accession>
<dbReference type="Gene3D" id="3.30.479.10">
    <property type="entry name" value="6-pyruvoyl tetrahydropterin synthase/QueD"/>
    <property type="match status" value="2"/>
</dbReference>
<evidence type="ECO:0000256" key="10">
    <source>
        <dbReference type="ARBA" id="ARBA00048807"/>
    </source>
</evidence>
<keyword evidence="12" id="KW-1185">Reference proteome</keyword>
<comment type="catalytic activity">
    <reaction evidence="10">
        <text>7,8-dihydroneopterin 3'-triphosphate + H2O = 6-carboxy-5,6,7,8-tetrahydropterin + triphosphate + acetaldehyde + 2 H(+)</text>
        <dbReference type="Rhea" id="RHEA:27966"/>
        <dbReference type="ChEBI" id="CHEBI:15343"/>
        <dbReference type="ChEBI" id="CHEBI:15377"/>
        <dbReference type="ChEBI" id="CHEBI:15378"/>
        <dbReference type="ChEBI" id="CHEBI:18036"/>
        <dbReference type="ChEBI" id="CHEBI:58462"/>
        <dbReference type="ChEBI" id="CHEBI:61032"/>
        <dbReference type="EC" id="4.1.2.50"/>
    </reaction>
</comment>
<keyword evidence="6" id="KW-0479">Metal-binding</keyword>
<comment type="similarity">
    <text evidence="3">Belongs to the PTPS family. QueD subfamily.</text>
</comment>
<evidence type="ECO:0000256" key="3">
    <source>
        <dbReference type="ARBA" id="ARBA00008900"/>
    </source>
</evidence>
<evidence type="ECO:0000256" key="2">
    <source>
        <dbReference type="ARBA" id="ARBA00005061"/>
    </source>
</evidence>
<gene>
    <name evidence="11" type="ORF">M5X19_08530</name>
</gene>
<dbReference type="Pfam" id="PF01242">
    <property type="entry name" value="PTPS"/>
    <property type="match status" value="2"/>
</dbReference>
<dbReference type="InterPro" id="IPR022470">
    <property type="entry name" value="PTPS_Cys_AS"/>
</dbReference>
<evidence type="ECO:0000256" key="9">
    <source>
        <dbReference type="ARBA" id="ARBA00031449"/>
    </source>
</evidence>
<dbReference type="PANTHER" id="PTHR12589:SF7">
    <property type="entry name" value="6-PYRUVOYL TETRAHYDROBIOPTERIN SYNTHASE"/>
    <property type="match status" value="1"/>
</dbReference>
<keyword evidence="7" id="KW-0862">Zinc</keyword>
<evidence type="ECO:0000256" key="8">
    <source>
        <dbReference type="ARBA" id="ARBA00023239"/>
    </source>
</evidence>
<evidence type="ECO:0000256" key="1">
    <source>
        <dbReference type="ARBA" id="ARBA00001947"/>
    </source>
</evidence>
<keyword evidence="8" id="KW-0456">Lyase</keyword>
<comment type="caution">
    <text evidence="11">The sequence shown here is derived from an EMBL/GenBank/DDBJ whole genome shotgun (WGS) entry which is preliminary data.</text>
</comment>
<protein>
    <recommendedName>
        <fullName evidence="5">6-carboxy-5,6,7,8-tetrahydropterin synthase</fullName>
        <ecNumber evidence="4">4.1.2.50</ecNumber>
    </recommendedName>
    <alternativeName>
        <fullName evidence="9">Queuosine biosynthesis protein QueD</fullName>
    </alternativeName>
</protein>
<proteinExistence type="inferred from homology"/>